<gene>
    <name evidence="1" type="ORF">AVDCRST_MAG88-3124</name>
</gene>
<reference evidence="1" key="1">
    <citation type="submission" date="2020-02" db="EMBL/GenBank/DDBJ databases">
        <authorList>
            <person name="Meier V. D."/>
        </authorList>
    </citation>
    <scope>NUCLEOTIDE SEQUENCE</scope>
    <source>
        <strain evidence="1">AVDCRST_MAG88</strain>
    </source>
</reference>
<feature type="non-terminal residue" evidence="1">
    <location>
        <position position="24"/>
    </location>
</feature>
<protein>
    <submittedName>
        <fullName evidence="1">Uncharacterized protein</fullName>
    </submittedName>
</protein>
<feature type="non-terminal residue" evidence="1">
    <location>
        <position position="1"/>
    </location>
</feature>
<dbReference type="EMBL" id="CADCWM010000752">
    <property type="protein sequence ID" value="CAA9579145.1"/>
    <property type="molecule type" value="Genomic_DNA"/>
</dbReference>
<accession>A0A6J4VP52</accession>
<name>A0A6J4VP52_9BACT</name>
<proteinExistence type="predicted"/>
<dbReference type="AlphaFoldDB" id="A0A6J4VP52"/>
<sequence>DRARPAARRLLARPRRRACRFLPP</sequence>
<evidence type="ECO:0000313" key="1">
    <source>
        <dbReference type="EMBL" id="CAA9579145.1"/>
    </source>
</evidence>
<organism evidence="1">
    <name type="scientific">uncultured Thermomicrobiales bacterium</name>
    <dbReference type="NCBI Taxonomy" id="1645740"/>
    <lineage>
        <taxon>Bacteria</taxon>
        <taxon>Pseudomonadati</taxon>
        <taxon>Thermomicrobiota</taxon>
        <taxon>Thermomicrobia</taxon>
        <taxon>Thermomicrobiales</taxon>
        <taxon>environmental samples</taxon>
    </lineage>
</organism>